<protein>
    <submittedName>
        <fullName evidence="2">Uncharacterized protein</fullName>
    </submittedName>
</protein>
<evidence type="ECO:0000313" key="2">
    <source>
        <dbReference type="EMBL" id="KAL0955589.1"/>
    </source>
</evidence>
<feature type="compositionally biased region" description="Polar residues" evidence="1">
    <location>
        <begin position="95"/>
        <end position="115"/>
    </location>
</feature>
<name>A0ABR3JIK9_9AGAR</name>
<reference evidence="3" key="1">
    <citation type="submission" date="2024-06" db="EMBL/GenBank/DDBJ databases">
        <title>Multi-omics analyses provide insights into the biosynthesis of the anticancer antibiotic pleurotin in Hohenbuehelia grisea.</title>
        <authorList>
            <person name="Weaver J.A."/>
            <person name="Alberti F."/>
        </authorList>
    </citation>
    <scope>NUCLEOTIDE SEQUENCE [LARGE SCALE GENOMIC DNA]</scope>
    <source>
        <strain evidence="3">T-177</strain>
    </source>
</reference>
<accession>A0ABR3JIK9</accession>
<feature type="region of interest" description="Disordered" evidence="1">
    <location>
        <begin position="1"/>
        <end position="173"/>
    </location>
</feature>
<proteinExistence type="predicted"/>
<keyword evidence="3" id="KW-1185">Reference proteome</keyword>
<comment type="caution">
    <text evidence="2">The sequence shown here is derived from an EMBL/GenBank/DDBJ whole genome shotgun (WGS) entry which is preliminary data.</text>
</comment>
<evidence type="ECO:0000256" key="1">
    <source>
        <dbReference type="SAM" id="MobiDB-lite"/>
    </source>
</evidence>
<organism evidence="2 3">
    <name type="scientific">Hohenbuehelia grisea</name>
    <dbReference type="NCBI Taxonomy" id="104357"/>
    <lineage>
        <taxon>Eukaryota</taxon>
        <taxon>Fungi</taxon>
        <taxon>Dikarya</taxon>
        <taxon>Basidiomycota</taxon>
        <taxon>Agaricomycotina</taxon>
        <taxon>Agaricomycetes</taxon>
        <taxon>Agaricomycetidae</taxon>
        <taxon>Agaricales</taxon>
        <taxon>Pleurotineae</taxon>
        <taxon>Pleurotaceae</taxon>
        <taxon>Hohenbuehelia</taxon>
    </lineage>
</organism>
<feature type="compositionally biased region" description="Low complexity" evidence="1">
    <location>
        <begin position="26"/>
        <end position="36"/>
    </location>
</feature>
<dbReference type="Proteomes" id="UP001556367">
    <property type="component" value="Unassembled WGS sequence"/>
</dbReference>
<evidence type="ECO:0000313" key="3">
    <source>
        <dbReference type="Proteomes" id="UP001556367"/>
    </source>
</evidence>
<dbReference type="EMBL" id="JASNQZ010000006">
    <property type="protein sequence ID" value="KAL0955589.1"/>
    <property type="molecule type" value="Genomic_DNA"/>
</dbReference>
<sequence length="441" mass="47927">MSAMALIPPRSPSPGFSDGNSPPLTPSTTSTLISTPQLKPMATAPSGRPIKFTPPPLDLGDQFSGMPNPGKNLQPHVSNLPRRKRAPPKPVQAQGPLTSSTSTGAQNPDSTTSTVLDMAGEPEALPPHGIRENLDEPAASAPPVQVRPTFERVDPNPPLSNLPRRRRKPLTAAQKSIQRAYRRCLQEIGEGSGVFVAYTDVDDEEEQSSPKLRSLGGVGFSVVVRVCAAERVRRTESTADDEEADEVEGSWHGPYWQEDERTLRLYVSEDESSDDGCTQLHEEQLRYTCRFLQRASSQSNKILITTPRDRAADGMSLALLYLAYSRRFVPPPVAFETPSSAAMSSYMLTRGLSSASITSAMSQETSSRIHALLIHLHDESCDDLEEAYGHVLAAAARPSTSDLVSGWEMGSGLRMEWRGVLSHEGVDCLDEVLEALLADSQ</sequence>
<gene>
    <name evidence="2" type="ORF">HGRIS_001825</name>
</gene>